<comment type="caution">
    <text evidence="17">The sequence shown here is derived from an EMBL/GenBank/DDBJ whole genome shotgun (WGS) entry which is preliminary data.</text>
</comment>
<dbReference type="InterPro" id="IPR003594">
    <property type="entry name" value="HATPase_dom"/>
</dbReference>
<dbReference type="GO" id="GO:0006935">
    <property type="term" value="P:chemotaxis"/>
    <property type="evidence" value="ECO:0007669"/>
    <property type="project" value="InterPro"/>
</dbReference>
<dbReference type="Proteomes" id="UP000885822">
    <property type="component" value="Unassembled WGS sequence"/>
</dbReference>
<evidence type="ECO:0000256" key="7">
    <source>
        <dbReference type="ARBA" id="ARBA00023012"/>
    </source>
</evidence>
<dbReference type="SMART" id="SM00073">
    <property type="entry name" value="HPT"/>
    <property type="match status" value="4"/>
</dbReference>
<dbReference type="InterPro" id="IPR005467">
    <property type="entry name" value="His_kinase_dom"/>
</dbReference>
<evidence type="ECO:0000256" key="5">
    <source>
        <dbReference type="ARBA" id="ARBA00022679"/>
    </source>
</evidence>
<feature type="compositionally biased region" description="Basic and acidic residues" evidence="12">
    <location>
        <begin position="1"/>
        <end position="17"/>
    </location>
</feature>
<protein>
    <recommendedName>
        <fullName evidence="3">Chemotaxis protein CheA</fullName>
        <ecNumber evidence="2">2.7.13.3</ecNumber>
    </recommendedName>
</protein>
<dbReference type="PROSITE" id="PS50894">
    <property type="entry name" value="HPT"/>
    <property type="match status" value="4"/>
</dbReference>
<dbReference type="EC" id="2.7.13.3" evidence="2"/>
<gene>
    <name evidence="17" type="ORF">ENG92_03190</name>
</gene>
<dbReference type="InterPro" id="IPR011006">
    <property type="entry name" value="CheY-like_superfamily"/>
</dbReference>
<dbReference type="PROSITE" id="PS50851">
    <property type="entry name" value="CHEW"/>
    <property type="match status" value="1"/>
</dbReference>
<feature type="modified residue" description="4-aspartylphosphate" evidence="10">
    <location>
        <position position="1314"/>
    </location>
</feature>
<dbReference type="SUPFAM" id="SSF52172">
    <property type="entry name" value="CheY-like"/>
    <property type="match status" value="1"/>
</dbReference>
<keyword evidence="11" id="KW-0175">Coiled coil</keyword>
<dbReference type="PRINTS" id="PR00344">
    <property type="entry name" value="BCTRLSENSOR"/>
</dbReference>
<feature type="domain" description="HPt" evidence="16">
    <location>
        <begin position="382"/>
        <end position="488"/>
    </location>
</feature>
<accession>A0A831NS60</accession>
<evidence type="ECO:0000256" key="11">
    <source>
        <dbReference type="SAM" id="Coils"/>
    </source>
</evidence>
<evidence type="ECO:0000313" key="17">
    <source>
        <dbReference type="EMBL" id="HDK38003.1"/>
    </source>
</evidence>
<dbReference type="Pfam" id="PF01627">
    <property type="entry name" value="Hpt"/>
    <property type="match status" value="4"/>
</dbReference>
<dbReference type="InterPro" id="IPR036061">
    <property type="entry name" value="CheW-like_dom_sf"/>
</dbReference>
<feature type="non-terminal residue" evidence="17">
    <location>
        <position position="1"/>
    </location>
</feature>
<dbReference type="InterPro" id="IPR004105">
    <property type="entry name" value="CheA-like_dim"/>
</dbReference>
<dbReference type="CDD" id="cd17546">
    <property type="entry name" value="REC_hyHK_CKI1_RcsC-like"/>
    <property type="match status" value="1"/>
</dbReference>
<evidence type="ECO:0000256" key="8">
    <source>
        <dbReference type="ARBA" id="ARBA00035100"/>
    </source>
</evidence>
<comment type="function">
    <text evidence="8">Involved in the transmission of sensory signals from the chemoreceptors to the flagellar motors. CheA is autophosphorylated; it can transfer its phosphate group to either CheB or CheY.</text>
</comment>
<evidence type="ECO:0000256" key="2">
    <source>
        <dbReference type="ARBA" id="ARBA00012438"/>
    </source>
</evidence>
<feature type="domain" description="HPt" evidence="16">
    <location>
        <begin position="240"/>
        <end position="340"/>
    </location>
</feature>
<dbReference type="SMART" id="SM00448">
    <property type="entry name" value="REC"/>
    <property type="match status" value="1"/>
</dbReference>
<evidence type="ECO:0000256" key="1">
    <source>
        <dbReference type="ARBA" id="ARBA00000085"/>
    </source>
</evidence>
<dbReference type="Gene3D" id="1.20.120.160">
    <property type="entry name" value="HPT domain"/>
    <property type="match status" value="4"/>
</dbReference>
<evidence type="ECO:0000259" key="14">
    <source>
        <dbReference type="PROSITE" id="PS50110"/>
    </source>
</evidence>
<evidence type="ECO:0000259" key="16">
    <source>
        <dbReference type="PROSITE" id="PS50894"/>
    </source>
</evidence>
<dbReference type="InterPro" id="IPR002545">
    <property type="entry name" value="CheW-lke_dom"/>
</dbReference>
<feature type="modified residue" description="Phosphohistidine" evidence="9">
    <location>
        <position position="428"/>
    </location>
</feature>
<organism evidence="17">
    <name type="scientific">Thiolapillus brandeum</name>
    <dbReference type="NCBI Taxonomy" id="1076588"/>
    <lineage>
        <taxon>Bacteria</taxon>
        <taxon>Pseudomonadati</taxon>
        <taxon>Pseudomonadota</taxon>
        <taxon>Gammaproteobacteria</taxon>
        <taxon>Chromatiales</taxon>
        <taxon>Sedimenticolaceae</taxon>
        <taxon>Thiolapillus</taxon>
    </lineage>
</organism>
<dbReference type="SMART" id="SM00260">
    <property type="entry name" value="CheW"/>
    <property type="match status" value="1"/>
</dbReference>
<dbReference type="SUPFAM" id="SSF55874">
    <property type="entry name" value="ATPase domain of HSP90 chaperone/DNA topoisomerase II/histidine kinase"/>
    <property type="match status" value="1"/>
</dbReference>
<dbReference type="SUPFAM" id="SSF47226">
    <property type="entry name" value="Histidine-containing phosphotransfer domain, HPT domain"/>
    <property type="match status" value="4"/>
</dbReference>
<dbReference type="InterPro" id="IPR036890">
    <property type="entry name" value="HATPase_C_sf"/>
</dbReference>
<feature type="modified residue" description="Phosphohistidine" evidence="9">
    <location>
        <position position="121"/>
    </location>
</feature>
<evidence type="ECO:0000256" key="10">
    <source>
        <dbReference type="PROSITE-ProRule" id="PRU00169"/>
    </source>
</evidence>
<feature type="modified residue" description="Phosphohistidine" evidence="9">
    <location>
        <position position="614"/>
    </location>
</feature>
<dbReference type="GO" id="GO:0005737">
    <property type="term" value="C:cytoplasm"/>
    <property type="evidence" value="ECO:0007669"/>
    <property type="project" value="InterPro"/>
</dbReference>
<dbReference type="PROSITE" id="PS50109">
    <property type="entry name" value="HIS_KIN"/>
    <property type="match status" value="1"/>
</dbReference>
<dbReference type="Gene3D" id="3.40.50.2300">
    <property type="match status" value="1"/>
</dbReference>
<keyword evidence="4 10" id="KW-0597">Phosphoprotein</keyword>
<dbReference type="SMART" id="SM01231">
    <property type="entry name" value="H-kinase_dim"/>
    <property type="match status" value="1"/>
</dbReference>
<dbReference type="EMBL" id="DRCV01000142">
    <property type="protein sequence ID" value="HDK38003.1"/>
    <property type="molecule type" value="Genomic_DNA"/>
</dbReference>
<feature type="coiled-coil region" evidence="11">
    <location>
        <begin position="808"/>
        <end position="849"/>
    </location>
</feature>
<dbReference type="FunFam" id="3.30.565.10:FF:000016">
    <property type="entry name" value="Chemotaxis protein CheA, putative"/>
    <property type="match status" value="1"/>
</dbReference>
<keyword evidence="6" id="KW-0418">Kinase</keyword>
<evidence type="ECO:0000256" key="4">
    <source>
        <dbReference type="ARBA" id="ARBA00022553"/>
    </source>
</evidence>
<dbReference type="InterPro" id="IPR004358">
    <property type="entry name" value="Sig_transdc_His_kin-like_C"/>
</dbReference>
<dbReference type="Pfam" id="PF02518">
    <property type="entry name" value="HATPase_c"/>
    <property type="match status" value="1"/>
</dbReference>
<proteinExistence type="predicted"/>
<dbReference type="Pfam" id="PF01584">
    <property type="entry name" value="CheW"/>
    <property type="match status" value="1"/>
</dbReference>
<feature type="domain" description="CheW-like" evidence="15">
    <location>
        <begin position="1111"/>
        <end position="1249"/>
    </location>
</feature>
<dbReference type="Gene3D" id="3.30.565.10">
    <property type="entry name" value="Histidine kinase-like ATPase, C-terminal domain"/>
    <property type="match status" value="1"/>
</dbReference>
<evidence type="ECO:0000256" key="6">
    <source>
        <dbReference type="ARBA" id="ARBA00022777"/>
    </source>
</evidence>
<dbReference type="InterPro" id="IPR008207">
    <property type="entry name" value="Sig_transdc_His_kin_Hpt_dom"/>
</dbReference>
<feature type="domain" description="HPt" evidence="16">
    <location>
        <begin position="74"/>
        <end position="178"/>
    </location>
</feature>
<evidence type="ECO:0000256" key="12">
    <source>
        <dbReference type="SAM" id="MobiDB-lite"/>
    </source>
</evidence>
<dbReference type="PROSITE" id="PS50110">
    <property type="entry name" value="RESPONSE_REGULATORY"/>
    <property type="match status" value="1"/>
</dbReference>
<dbReference type="InterPro" id="IPR036641">
    <property type="entry name" value="HPT_dom_sf"/>
</dbReference>
<sequence>LDRKLFADSSLAEDRQASVEPLAEEVSEAAPVIAEQEEAEPVVAESAAEQAGGQQAVTETKAPEMETAGITLQMDDIDPDIFDIFMEEAAEELEVIQSQYPLWKADHSDEQALQNFRRSFHTLKGSGRMVGAQIIGEFSWAVENLLNRIMEGSVEPDAEIIAYLDDIVAVLPVLVKAQAEGGAISIDVAELEQRGFALAERAAAAAETESTGLDESLTEELIEDEEAELETADDEMESPSVLLAEDLVEIFKAEAATHLAVIENFITQCDHCVVDADVVRAVHTLHGSSHLADVTPMAMLAGAMEHYCQHLHQLSYACDEQVLSLFDRFRHTLQQMLDAINTPGIEIDGWKMLLEEVGQADHALPDVISELQAAEDAEVVSGLVIDRETQKVFLEEAGELLHQLAGHLTAWKANMQPETTEIIRGNLHTLKGGARLAGLIPLGDVIHGLESFFAALQETQGEVDEDTRNSVVELLEEVENALDMLHLNGKLPDLTEQIANADQLAQGMQRLATGAGSSAEATSEMFPEYMGEEPESILLEESWHEEEFVPEATPESAATESVSAGIKPDVDPEMLDMFLEEAGELTEKLEEYYTQWQEDITASAPIDGLMRNLHTMKGNARFADLFTLGDLSHALESLFENLAANNLVAKKELVPLVRRGLDALGSSIDQLQHVGTVPEVADITRALEQAAVGEQWQLPVPEEAGEEGMPESLLSQSMSQMSEASTVFDTQMDSQLLTNSELLGDSELLDTEGKVLPFPSSEVPVRAKHRPPPLQAEEEQAGKGERVRVLADLLDQLVNNAGEVSIYRARLEQHNKIVQDDLQELNDAIARLRNQLRALELETEAQIRSRHERETEARRYQDFDPLEMDQYSTLQQLSRALSETINDLSNIGETLSNQTRDADTLMLQQARVTNDLQDGLLRSRMVPFNRQASRLQRVVRQTAQNLGKKAELDVLGAEGEIDRTILNRIMGPLEHLLRNAVAHGIEPPKQRVAGEKPAVGKVTLVLSREGTEVVLTISDDGAGLDCEAIRHKAIANGLLEADAEVNEDALYQFILQPGFTTATEVTQVAGRGVGMDAVVSEIKQLGGSLEILSQQGRGSSFVIRLPFTLAISEALLMQVADEVLAVPHGSAEVIIRVSREDLLACYKGRAEGVEYNEHQYPVRYLGEMLGISKPALQENIKWYPLLLVRSGEQRMAIQVDHLLGNYQVVVKSIGAQLSGVRWFTGGTILADGKIALLLDVNALVRSDVLVHTPIVEQEEEIKGVTVMVVDDSITVRKVTSRLLERHNMHVITARDGVDAITVLQESKPDVMLLDIEMPRMDGYELARHIRNTAELADIPIIMITSRTGEKHRERAMQLGVNRYLGKPYQETELLENIYTLLGETDDA</sequence>
<dbReference type="Gene3D" id="2.30.30.40">
    <property type="entry name" value="SH3 Domains"/>
    <property type="match status" value="1"/>
</dbReference>
<dbReference type="InterPro" id="IPR051315">
    <property type="entry name" value="Bact_Chemotaxis_CheA"/>
</dbReference>
<evidence type="ECO:0000259" key="13">
    <source>
        <dbReference type="PROSITE" id="PS50109"/>
    </source>
</evidence>
<keyword evidence="7" id="KW-0902">Two-component regulatory system</keyword>
<feature type="domain" description="Response regulatory" evidence="14">
    <location>
        <begin position="1265"/>
        <end position="1381"/>
    </location>
</feature>
<feature type="domain" description="Histidine kinase" evidence="13">
    <location>
        <begin position="876"/>
        <end position="1109"/>
    </location>
</feature>
<dbReference type="PANTHER" id="PTHR43395">
    <property type="entry name" value="SENSOR HISTIDINE KINASE CHEA"/>
    <property type="match status" value="1"/>
</dbReference>
<evidence type="ECO:0000259" key="15">
    <source>
        <dbReference type="PROSITE" id="PS50851"/>
    </source>
</evidence>
<keyword evidence="5" id="KW-0808">Transferase</keyword>
<feature type="region of interest" description="Disordered" evidence="12">
    <location>
        <begin position="762"/>
        <end position="783"/>
    </location>
</feature>
<feature type="region of interest" description="Disordered" evidence="12">
    <location>
        <begin position="1"/>
        <end position="59"/>
    </location>
</feature>
<dbReference type="Pfam" id="PF00072">
    <property type="entry name" value="Response_reg"/>
    <property type="match status" value="1"/>
</dbReference>
<dbReference type="InterPro" id="IPR001789">
    <property type="entry name" value="Sig_transdc_resp-reg_receiver"/>
</dbReference>
<dbReference type="PANTHER" id="PTHR43395:SF8">
    <property type="entry name" value="HISTIDINE KINASE"/>
    <property type="match status" value="1"/>
</dbReference>
<feature type="domain" description="HPt" evidence="16">
    <location>
        <begin position="567"/>
        <end position="671"/>
    </location>
</feature>
<reference evidence="17" key="1">
    <citation type="journal article" date="2020" name="mSystems">
        <title>Genome- and Community-Level Interaction Insights into Carbon Utilization and Element Cycling Functions of Hydrothermarchaeota in Hydrothermal Sediment.</title>
        <authorList>
            <person name="Zhou Z."/>
            <person name="Liu Y."/>
            <person name="Xu W."/>
            <person name="Pan J."/>
            <person name="Luo Z.H."/>
            <person name="Li M."/>
        </authorList>
    </citation>
    <scope>NUCLEOTIDE SEQUENCE [LARGE SCALE GENOMIC DNA]</scope>
    <source>
        <strain evidence="17">HyVt-26</strain>
    </source>
</reference>
<feature type="compositionally biased region" description="Low complexity" evidence="12">
    <location>
        <begin position="41"/>
        <end position="57"/>
    </location>
</feature>
<comment type="catalytic activity">
    <reaction evidence="1">
        <text>ATP + protein L-histidine = ADP + protein N-phospho-L-histidine.</text>
        <dbReference type="EC" id="2.7.13.3"/>
    </reaction>
</comment>
<dbReference type="GO" id="GO:0000155">
    <property type="term" value="F:phosphorelay sensor kinase activity"/>
    <property type="evidence" value="ECO:0007669"/>
    <property type="project" value="InterPro"/>
</dbReference>
<dbReference type="SUPFAM" id="SSF50341">
    <property type="entry name" value="CheW-like"/>
    <property type="match status" value="1"/>
</dbReference>
<feature type="modified residue" description="Phosphohistidine" evidence="9">
    <location>
        <position position="283"/>
    </location>
</feature>
<name>A0A831NS60_9GAMM</name>
<dbReference type="SMART" id="SM00387">
    <property type="entry name" value="HATPase_c"/>
    <property type="match status" value="1"/>
</dbReference>
<dbReference type="CDD" id="cd00088">
    <property type="entry name" value="HPT"/>
    <property type="match status" value="3"/>
</dbReference>
<evidence type="ECO:0000256" key="9">
    <source>
        <dbReference type="PROSITE-ProRule" id="PRU00110"/>
    </source>
</evidence>
<evidence type="ECO:0000256" key="3">
    <source>
        <dbReference type="ARBA" id="ARBA00021495"/>
    </source>
</evidence>